<dbReference type="AlphaFoldDB" id="A0A9P8VYT5"/>
<evidence type="ECO:0000259" key="2">
    <source>
        <dbReference type="Pfam" id="PF14856"/>
    </source>
</evidence>
<protein>
    <recommendedName>
        <fullName evidence="2">Ecp2 effector protein-like domain-containing protein</fullName>
    </recommendedName>
</protein>
<proteinExistence type="predicted"/>
<organism evidence="3 4">
    <name type="scientific">Thelonectria olida</name>
    <dbReference type="NCBI Taxonomy" id="1576542"/>
    <lineage>
        <taxon>Eukaryota</taxon>
        <taxon>Fungi</taxon>
        <taxon>Dikarya</taxon>
        <taxon>Ascomycota</taxon>
        <taxon>Pezizomycotina</taxon>
        <taxon>Sordariomycetes</taxon>
        <taxon>Hypocreomycetidae</taxon>
        <taxon>Hypocreales</taxon>
        <taxon>Nectriaceae</taxon>
        <taxon>Thelonectria</taxon>
    </lineage>
</organism>
<sequence length="217" mass="22560">MRSSAVPIALAALIGLVSAAPTNPPTTTAATTTSDGVIMVPTVLSCGSSTDASASTSASATPVAWIPAAHDQKACDESSFAQSTKKDPVPYADWEACAQLYSLWSAYNGTFNIGTNAVAYKDDGITYDFAERAVGQEPKVSYTPILQSDSCTFALHSAHPDKVLALGDVDVGDILKTALNEYSSGSLLGVKGSVNCAVRGEKDVKAALKWQLYYPGA</sequence>
<accession>A0A9P8VYT5</accession>
<keyword evidence="4" id="KW-1185">Reference proteome</keyword>
<keyword evidence="1" id="KW-0732">Signal</keyword>
<gene>
    <name evidence="3" type="ORF">B0T10DRAFT_565704</name>
</gene>
<reference evidence="3 4" key="1">
    <citation type="journal article" date="2021" name="Nat. Commun.">
        <title>Genetic determinants of endophytism in the Arabidopsis root mycobiome.</title>
        <authorList>
            <person name="Mesny F."/>
            <person name="Miyauchi S."/>
            <person name="Thiergart T."/>
            <person name="Pickel B."/>
            <person name="Atanasova L."/>
            <person name="Karlsson M."/>
            <person name="Huettel B."/>
            <person name="Barry K.W."/>
            <person name="Haridas S."/>
            <person name="Chen C."/>
            <person name="Bauer D."/>
            <person name="Andreopoulos W."/>
            <person name="Pangilinan J."/>
            <person name="LaButti K."/>
            <person name="Riley R."/>
            <person name="Lipzen A."/>
            <person name="Clum A."/>
            <person name="Drula E."/>
            <person name="Henrissat B."/>
            <person name="Kohler A."/>
            <person name="Grigoriev I.V."/>
            <person name="Martin F.M."/>
            <person name="Hacquard S."/>
        </authorList>
    </citation>
    <scope>NUCLEOTIDE SEQUENCE [LARGE SCALE GENOMIC DNA]</scope>
    <source>
        <strain evidence="3 4">MPI-CAGE-CH-0241</strain>
    </source>
</reference>
<evidence type="ECO:0000313" key="3">
    <source>
        <dbReference type="EMBL" id="KAH6880481.1"/>
    </source>
</evidence>
<name>A0A9P8VYT5_9HYPO</name>
<evidence type="ECO:0000313" key="4">
    <source>
        <dbReference type="Proteomes" id="UP000777438"/>
    </source>
</evidence>
<dbReference type="EMBL" id="JAGPYM010000026">
    <property type="protein sequence ID" value="KAH6880481.1"/>
    <property type="molecule type" value="Genomic_DNA"/>
</dbReference>
<feature type="chain" id="PRO_5040123904" description="Ecp2 effector protein-like domain-containing protein" evidence="1">
    <location>
        <begin position="20"/>
        <end position="217"/>
    </location>
</feature>
<comment type="caution">
    <text evidence="3">The sequence shown here is derived from an EMBL/GenBank/DDBJ whole genome shotgun (WGS) entry which is preliminary data.</text>
</comment>
<feature type="signal peptide" evidence="1">
    <location>
        <begin position="1"/>
        <end position="19"/>
    </location>
</feature>
<dbReference type="OrthoDB" id="4944568at2759"/>
<evidence type="ECO:0000256" key="1">
    <source>
        <dbReference type="SAM" id="SignalP"/>
    </source>
</evidence>
<feature type="domain" description="Ecp2 effector protein-like" evidence="2">
    <location>
        <begin position="75"/>
        <end position="196"/>
    </location>
</feature>
<dbReference type="InterPro" id="IPR029226">
    <property type="entry name" value="Ecp2-like"/>
</dbReference>
<dbReference type="Proteomes" id="UP000777438">
    <property type="component" value="Unassembled WGS sequence"/>
</dbReference>
<dbReference type="Pfam" id="PF14856">
    <property type="entry name" value="Hce2"/>
    <property type="match status" value="1"/>
</dbReference>